<dbReference type="Pfam" id="PF01344">
    <property type="entry name" value="Kelch_1"/>
    <property type="match status" value="5"/>
</dbReference>
<feature type="domain" description="BTB" evidence="3">
    <location>
        <begin position="19"/>
        <end position="85"/>
    </location>
</feature>
<dbReference type="GO" id="GO:1990756">
    <property type="term" value="F:ubiquitin-like ligase-substrate adaptor activity"/>
    <property type="evidence" value="ECO:0000318"/>
    <property type="project" value="GO_Central"/>
</dbReference>
<evidence type="ECO:0007829" key="7">
    <source>
        <dbReference type="PeptideAtlas" id="A0A8M6Z1K9"/>
    </source>
</evidence>
<dbReference type="FunFam" id="1.25.40.420:FF:000001">
    <property type="entry name" value="Kelch-like family member 12"/>
    <property type="match status" value="1"/>
</dbReference>
<dbReference type="GO" id="GO:0043161">
    <property type="term" value="P:proteasome-mediated ubiquitin-dependent protein catabolic process"/>
    <property type="evidence" value="ECO:0000318"/>
    <property type="project" value="GO_Central"/>
</dbReference>
<sequence>MMDPAFEVFNEVRLQGEHTDVDINVHGKVFRVHKIILCGCSPYFRMLFSTQWTKPKQHFNFPEMSSDTMSLIIQHAYARPVQITEDNVCELLVAADQLLISGLTEACCKFLEANFSLQNCIGIWAFTERFHSCTELHHKAEFYVLQHFQEVQQVSEEFLQLPLELLENMISRDELNVKQEEVVFEAILRWINHEPENRRNHITALLSRVRLGLMSPEYFMNNVRNNPLVLENEACSFIIINAMKVIFDLHVEPTSSGLVSYMTRQRMPSEVLLAIGGWSIGNPTNGIEAYDTRANCWKDVTVENELPRAYHGVAVLDGFIYAVGGFDSENYFSSVRKFNPVTHTWHEVAPMYERRCYVSVAVLDGLLYAIGGFNGHARLKTAECYNKNTNQWTQISPMSERRSDASATSLHGKVYICGGFTGVECLFTAESFNPETNQWSLIEPMRTRRSGVGVITFGNLIYAVGGFDGSSRLRSVEAYDPHTDSWHDIESMINTRSNFGIEVVNDQLIVVGGFNGFRTCSDVEIYNQSTNEWVEVCDMNISRSALSCCVISGLPQCLQYVFDRDSLPMLEEESDESNQE</sequence>
<evidence type="ECO:0000313" key="6">
    <source>
        <dbReference type="ZFIN" id="ZDB-GENE-131015-1"/>
    </source>
</evidence>
<dbReference type="OrthoDB" id="191037at2759"/>
<keyword evidence="7" id="KW-1267">Proteomics identification</keyword>
<dbReference type="InterPro" id="IPR015915">
    <property type="entry name" value="Kelch-typ_b-propeller"/>
</dbReference>
<dbReference type="ZFIN" id="ZDB-GENE-131015-1">
    <property type="gene designation" value="klhl10a"/>
</dbReference>
<dbReference type="PANTHER" id="PTHR24412">
    <property type="entry name" value="KELCH PROTEIN"/>
    <property type="match status" value="1"/>
</dbReference>
<dbReference type="KEGG" id="dre:100333629"/>
<dbReference type="Proteomes" id="UP000000437">
    <property type="component" value="Chromosome 17"/>
</dbReference>
<dbReference type="RefSeq" id="XP_017207208.2">
    <property type="nucleotide sequence ID" value="XM_017351719.4"/>
</dbReference>
<dbReference type="SUPFAM" id="SSF117281">
    <property type="entry name" value="Kelch motif"/>
    <property type="match status" value="1"/>
</dbReference>
<dbReference type="SMART" id="SM00612">
    <property type="entry name" value="Kelch"/>
    <property type="match status" value="6"/>
</dbReference>
<dbReference type="InterPro" id="IPR017096">
    <property type="entry name" value="BTB-kelch_protein"/>
</dbReference>
<dbReference type="InterPro" id="IPR000210">
    <property type="entry name" value="BTB/POZ_dom"/>
</dbReference>
<evidence type="ECO:0000259" key="3">
    <source>
        <dbReference type="PROSITE" id="PS50097"/>
    </source>
</evidence>
<dbReference type="SMART" id="SM00225">
    <property type="entry name" value="BTB"/>
    <property type="match status" value="1"/>
</dbReference>
<keyword evidence="2" id="KW-0677">Repeat</keyword>
<dbReference type="InterPro" id="IPR011705">
    <property type="entry name" value="BACK"/>
</dbReference>
<dbReference type="GO" id="GO:0031463">
    <property type="term" value="C:Cul3-RING ubiquitin ligase complex"/>
    <property type="evidence" value="ECO:0000318"/>
    <property type="project" value="GO_Central"/>
</dbReference>
<dbReference type="Gene3D" id="3.30.710.10">
    <property type="entry name" value="Potassium Channel Kv1.1, Chain A"/>
    <property type="match status" value="1"/>
</dbReference>
<dbReference type="GeneID" id="100333629"/>
<evidence type="ECO:0000313" key="4">
    <source>
        <dbReference type="Proteomes" id="UP000000437"/>
    </source>
</evidence>
<name>A0A8M6Z1K9_DANRE</name>
<dbReference type="InterPro" id="IPR006652">
    <property type="entry name" value="Kelch_1"/>
</dbReference>
<dbReference type="FunCoup" id="A0A8M6Z1K9">
    <property type="interactions" value="431"/>
</dbReference>
<dbReference type="Pfam" id="PF07707">
    <property type="entry name" value="BACK"/>
    <property type="match status" value="1"/>
</dbReference>
<reference evidence="5" key="1">
    <citation type="submission" date="2025-08" db="UniProtKB">
        <authorList>
            <consortium name="RefSeq"/>
        </authorList>
    </citation>
    <scope>IDENTIFICATION</scope>
    <source>
        <strain evidence="5">Tuebingen</strain>
        <tissue evidence="5">Fibroblasts and whole tissue</tissue>
    </source>
</reference>
<evidence type="ECO:0000256" key="1">
    <source>
        <dbReference type="ARBA" id="ARBA00022441"/>
    </source>
</evidence>
<dbReference type="GO" id="GO:0005737">
    <property type="term" value="C:cytoplasm"/>
    <property type="evidence" value="ECO:0000318"/>
    <property type="project" value="GO_Central"/>
</dbReference>
<dbReference type="AlphaFoldDB" id="A0A8M6Z1K9"/>
<dbReference type="SMART" id="SM00875">
    <property type="entry name" value="BACK"/>
    <property type="match status" value="1"/>
</dbReference>
<dbReference type="PROSITE" id="PS50097">
    <property type="entry name" value="BTB"/>
    <property type="match status" value="1"/>
</dbReference>
<dbReference type="PANTHER" id="PTHR24412:SF172">
    <property type="entry name" value="KELCH-LIKE PROTEIN 10"/>
    <property type="match status" value="1"/>
</dbReference>
<dbReference type="SUPFAM" id="SSF54695">
    <property type="entry name" value="POZ domain"/>
    <property type="match status" value="1"/>
</dbReference>
<evidence type="ECO:0000256" key="2">
    <source>
        <dbReference type="ARBA" id="ARBA00022737"/>
    </source>
</evidence>
<dbReference type="CTD" id="100333629"/>
<dbReference type="PIRSF" id="PIRSF037037">
    <property type="entry name" value="Kelch-like_protein_gigaxonin"/>
    <property type="match status" value="1"/>
</dbReference>
<keyword evidence="4" id="KW-1185">Reference proteome</keyword>
<organism evidence="4 5">
    <name type="scientific">Danio rerio</name>
    <name type="common">Zebrafish</name>
    <name type="synonym">Brachydanio rerio</name>
    <dbReference type="NCBI Taxonomy" id="7955"/>
    <lineage>
        <taxon>Eukaryota</taxon>
        <taxon>Metazoa</taxon>
        <taxon>Chordata</taxon>
        <taxon>Craniata</taxon>
        <taxon>Vertebrata</taxon>
        <taxon>Euteleostomi</taxon>
        <taxon>Actinopterygii</taxon>
        <taxon>Neopterygii</taxon>
        <taxon>Teleostei</taxon>
        <taxon>Ostariophysi</taxon>
        <taxon>Cypriniformes</taxon>
        <taxon>Danionidae</taxon>
        <taxon>Danioninae</taxon>
        <taxon>Danio</taxon>
    </lineage>
</organism>
<dbReference type="Gene3D" id="1.25.40.420">
    <property type="match status" value="1"/>
</dbReference>
<keyword evidence="1" id="KW-0880">Kelch repeat</keyword>
<dbReference type="AGR" id="ZFIN:ZDB-GENE-131015-1"/>
<evidence type="ECO:0000313" key="5">
    <source>
        <dbReference type="RefSeq" id="XP_017207208.2"/>
    </source>
</evidence>
<protein>
    <submittedName>
        <fullName evidence="5">Kelch-like protein 10 isoform X1</fullName>
    </submittedName>
</protein>
<accession>A0A8M6Z1K9</accession>
<gene>
    <name evidence="5 6" type="primary">klhl10a</name>
</gene>
<proteinExistence type="evidence at protein level"/>
<dbReference type="InterPro" id="IPR011333">
    <property type="entry name" value="SKP1/BTB/POZ_sf"/>
</dbReference>
<dbReference type="Pfam" id="PF00651">
    <property type="entry name" value="BTB"/>
    <property type="match status" value="1"/>
</dbReference>
<dbReference type="Gene3D" id="2.120.10.80">
    <property type="entry name" value="Kelch-type beta propeller"/>
    <property type="match status" value="1"/>
</dbReference>